<keyword evidence="1" id="KW-0472">Membrane</keyword>
<evidence type="ECO:0000256" key="1">
    <source>
        <dbReference type="SAM" id="Phobius"/>
    </source>
</evidence>
<dbReference type="GO" id="GO:0005886">
    <property type="term" value="C:plasma membrane"/>
    <property type="evidence" value="ECO:0007669"/>
    <property type="project" value="InterPro"/>
</dbReference>
<dbReference type="AlphaFoldDB" id="A0AAI9DJS6"/>
<keyword evidence="1" id="KW-1133">Transmembrane helix</keyword>
<dbReference type="EMBL" id="ABLOKC030000006">
    <property type="protein sequence ID" value="EML1470846.1"/>
    <property type="molecule type" value="Genomic_DNA"/>
</dbReference>
<dbReference type="InterPro" id="IPR006726">
    <property type="entry name" value="PHBA_efflux_AaeB/fusaric-R"/>
</dbReference>
<accession>A0AAI9DJS6</accession>
<dbReference type="RefSeq" id="WP_072062249.1">
    <property type="nucleotide sequence ID" value="NZ_LDZG01000014.1"/>
</dbReference>
<keyword evidence="1" id="KW-0812">Transmembrane</keyword>
<feature type="transmembrane region" description="Helical" evidence="1">
    <location>
        <begin position="411"/>
        <end position="429"/>
    </location>
</feature>
<feature type="transmembrane region" description="Helical" evidence="1">
    <location>
        <begin position="383"/>
        <end position="399"/>
    </location>
</feature>
<gene>
    <name evidence="2" type="ORF">QEG54_001550</name>
</gene>
<proteinExistence type="predicted"/>
<organism evidence="2">
    <name type="scientific">Pluralibacter gergoviae</name>
    <name type="common">Enterobacter gergoviae</name>
    <dbReference type="NCBI Taxonomy" id="61647"/>
    <lineage>
        <taxon>Bacteria</taxon>
        <taxon>Pseudomonadati</taxon>
        <taxon>Pseudomonadota</taxon>
        <taxon>Gammaproteobacteria</taxon>
        <taxon>Enterobacterales</taxon>
        <taxon>Enterobacteriaceae</taxon>
        <taxon>Pluralibacter</taxon>
    </lineage>
</organism>
<protein>
    <submittedName>
        <fullName evidence="2">FUSC family protein</fullName>
    </submittedName>
</protein>
<name>A0AAI9DJS6_PLUGE</name>
<feature type="transmembrane region" description="Helical" evidence="1">
    <location>
        <begin position="116"/>
        <end position="136"/>
    </location>
</feature>
<evidence type="ECO:0000313" key="2">
    <source>
        <dbReference type="EMBL" id="EML1470846.1"/>
    </source>
</evidence>
<feature type="transmembrane region" description="Helical" evidence="1">
    <location>
        <begin position="435"/>
        <end position="452"/>
    </location>
</feature>
<reference evidence="2" key="1">
    <citation type="submission" date="2024-02" db="EMBL/GenBank/DDBJ databases">
        <authorList>
            <consortium name="Clinical and Environmental Microbiology Branch: Whole genome sequencing antimicrobial resistance pathogens in the healthcare setting"/>
        </authorList>
    </citation>
    <scope>NUCLEOTIDE SEQUENCE</scope>
    <source>
        <strain evidence="2">2021DK-00143</strain>
    </source>
</reference>
<feature type="transmembrane region" description="Helical" evidence="1">
    <location>
        <begin position="358"/>
        <end position="377"/>
    </location>
</feature>
<feature type="transmembrane region" description="Helical" evidence="1">
    <location>
        <begin position="20"/>
        <end position="44"/>
    </location>
</feature>
<sequence>MKMSLIDTYLLTNKTAVKAAIKLSVSVWGALFIALLLGLEHPIWSMITGMISFFAPDHAQVLKKCLYQCISTLCGGILGLALMGSVAQSPFLAALCGGVIIFLASAASFHTRDANVTFCCSIFTVTVCIMIMVPAVTGPSSDVIIDIFIDRVGTILCGIFWAGFVSACLWPSFSTDAVNGAASRLFSATLELVTSTAQNDRIPEIYAGIINTADLADHADFEGSWGRRAAGIVREMNRLAIQITTRIYTLQQQPVADFSGPASALRTLQSIVSDIQAAPGLLKKADLAPLEQLRARLSTSDERDDATVSVAERLTATAVQQLIGDLLIFATLFISLLRAEKVSVKGLRIRRHSQPVNCLITGLRSMLLFYSGFAFWYATGWQYGFLIAVIPIVFSLALAKAPHPAAVARNVLKGALLAIPFGFTVSSILGQASSAVELLILTAGIVLFFGFMGLTSMMTFAYSLGFCISFMIFLLPENHLEIDMVFPLERSLSLAAGTFILSLLFSLLPRRQMIKDGNNPASLYDADLEKAFLRENDDRASETQLHDRMGLLIDKLVDVVLHEAPEKKRELIHYAGQSLFLMSQLQSISAALKSRGANVRSKGFLLAWRREIYRNYRHQESRAEHPLAVNALAASSDDPAASSMTRYLQEMDRITRRAFVREQAGR</sequence>
<comment type="caution">
    <text evidence="2">The sequence shown here is derived from an EMBL/GenBank/DDBJ whole genome shotgun (WGS) entry which is preliminary data.</text>
</comment>
<feature type="transmembrane region" description="Helical" evidence="1">
    <location>
        <begin position="459"/>
        <end position="476"/>
    </location>
</feature>
<dbReference type="GO" id="GO:0022857">
    <property type="term" value="F:transmembrane transporter activity"/>
    <property type="evidence" value="ECO:0007669"/>
    <property type="project" value="InterPro"/>
</dbReference>
<feature type="transmembrane region" description="Helical" evidence="1">
    <location>
        <begin position="491"/>
        <end position="508"/>
    </location>
</feature>
<dbReference type="Pfam" id="PF04632">
    <property type="entry name" value="FUSC"/>
    <property type="match status" value="1"/>
</dbReference>
<feature type="transmembrane region" description="Helical" evidence="1">
    <location>
        <begin position="91"/>
        <end position="109"/>
    </location>
</feature>